<comment type="caution">
    <text evidence="2">The sequence shown here is derived from an EMBL/GenBank/DDBJ whole genome shotgun (WGS) entry which is preliminary data.</text>
</comment>
<dbReference type="Proteomes" id="UP001285441">
    <property type="component" value="Unassembled WGS sequence"/>
</dbReference>
<dbReference type="InterPro" id="IPR011009">
    <property type="entry name" value="Kinase-like_dom_sf"/>
</dbReference>
<accession>A0AAE0KKK6</accession>
<dbReference type="Pfam" id="PF01636">
    <property type="entry name" value="APH"/>
    <property type="match status" value="1"/>
</dbReference>
<evidence type="ECO:0000313" key="3">
    <source>
        <dbReference type="Proteomes" id="UP001285441"/>
    </source>
</evidence>
<dbReference type="PANTHER" id="PTHR21310">
    <property type="entry name" value="AMINOGLYCOSIDE PHOSPHOTRANSFERASE-RELATED-RELATED"/>
    <property type="match status" value="1"/>
</dbReference>
<evidence type="ECO:0000313" key="2">
    <source>
        <dbReference type="EMBL" id="KAK3377987.1"/>
    </source>
</evidence>
<dbReference type="Gene3D" id="3.90.1200.10">
    <property type="match status" value="1"/>
</dbReference>
<dbReference type="InterPro" id="IPR051678">
    <property type="entry name" value="AGP_Transferase"/>
</dbReference>
<reference evidence="2" key="2">
    <citation type="submission" date="2023-06" db="EMBL/GenBank/DDBJ databases">
        <authorList>
            <consortium name="Lawrence Berkeley National Laboratory"/>
            <person name="Haridas S."/>
            <person name="Hensen N."/>
            <person name="Bonometti L."/>
            <person name="Westerberg I."/>
            <person name="Brannstrom I.O."/>
            <person name="Guillou S."/>
            <person name="Cros-Aarteil S."/>
            <person name="Calhoun S."/>
            <person name="Kuo A."/>
            <person name="Mondo S."/>
            <person name="Pangilinan J."/>
            <person name="Riley R."/>
            <person name="LaButti K."/>
            <person name="Andreopoulos B."/>
            <person name="Lipzen A."/>
            <person name="Chen C."/>
            <person name="Yanf M."/>
            <person name="Daum C."/>
            <person name="Ng V."/>
            <person name="Clum A."/>
            <person name="Steindorff A."/>
            <person name="Ohm R."/>
            <person name="Martin F."/>
            <person name="Silar P."/>
            <person name="Natvig D."/>
            <person name="Lalanne C."/>
            <person name="Gautier V."/>
            <person name="Ament-velasquez S.L."/>
            <person name="Kruys A."/>
            <person name="Hutchinson M.I."/>
            <person name="Powell A.J."/>
            <person name="Barry K."/>
            <person name="Miller A.N."/>
            <person name="Grigoriev I.V."/>
            <person name="Debuchy R."/>
            <person name="Gladieux P."/>
            <person name="Thoren M.H."/>
            <person name="Johannesson H."/>
        </authorList>
    </citation>
    <scope>NUCLEOTIDE SEQUENCE</scope>
    <source>
        <strain evidence="2">CBS 232.78</strain>
    </source>
</reference>
<protein>
    <recommendedName>
        <fullName evidence="1">Aminoglycoside phosphotransferase domain-containing protein</fullName>
    </recommendedName>
</protein>
<organism evidence="2 3">
    <name type="scientific">Podospora didyma</name>
    <dbReference type="NCBI Taxonomy" id="330526"/>
    <lineage>
        <taxon>Eukaryota</taxon>
        <taxon>Fungi</taxon>
        <taxon>Dikarya</taxon>
        <taxon>Ascomycota</taxon>
        <taxon>Pezizomycotina</taxon>
        <taxon>Sordariomycetes</taxon>
        <taxon>Sordariomycetidae</taxon>
        <taxon>Sordariales</taxon>
        <taxon>Podosporaceae</taxon>
        <taxon>Podospora</taxon>
    </lineage>
</organism>
<name>A0AAE0KKK6_9PEZI</name>
<dbReference type="InterPro" id="IPR002575">
    <property type="entry name" value="Aminoglycoside_PTrfase"/>
</dbReference>
<sequence>MVGHMDSLKLQLEEVSVVLGTKIVNATRFEQGLSHDVYMISTEAADTYILRIPKDKTAASIAKTGTVLLTALKRGQPTLQIPSVIYESDQFSILQLLDGEPLKSWNNLDMSVHRRETLLEGIGKLLLDVWTAAAVADASPPDLCTYRAWLVNEVDKGFRRSLARSDWGDPVHFLHRRTIIPQMLPEYDGTMIALKHGDLNVWNVLADGKGLTGVIDWDTAHTVPLAAAVQHPLFIADIPGWLNDGVPPDMTFEDDRVMLESIVHRLSTTSPSPIGKEVPALLRTSGERQFFEMSLRNKQINAEYTREKLVPSSIDKTMALQNLAEFLESNPDLQKDPGIQQLETRLLCLPDPPTIGRAPRVAA</sequence>
<dbReference type="EMBL" id="JAULSW010000006">
    <property type="protein sequence ID" value="KAK3377987.1"/>
    <property type="molecule type" value="Genomic_DNA"/>
</dbReference>
<reference evidence="2" key="1">
    <citation type="journal article" date="2023" name="Mol. Phylogenet. Evol.">
        <title>Genome-scale phylogeny and comparative genomics of the fungal order Sordariales.</title>
        <authorList>
            <person name="Hensen N."/>
            <person name="Bonometti L."/>
            <person name="Westerberg I."/>
            <person name="Brannstrom I.O."/>
            <person name="Guillou S."/>
            <person name="Cros-Aarteil S."/>
            <person name="Calhoun S."/>
            <person name="Haridas S."/>
            <person name="Kuo A."/>
            <person name="Mondo S."/>
            <person name="Pangilinan J."/>
            <person name="Riley R."/>
            <person name="LaButti K."/>
            <person name="Andreopoulos B."/>
            <person name="Lipzen A."/>
            <person name="Chen C."/>
            <person name="Yan M."/>
            <person name="Daum C."/>
            <person name="Ng V."/>
            <person name="Clum A."/>
            <person name="Steindorff A."/>
            <person name="Ohm R.A."/>
            <person name="Martin F."/>
            <person name="Silar P."/>
            <person name="Natvig D.O."/>
            <person name="Lalanne C."/>
            <person name="Gautier V."/>
            <person name="Ament-Velasquez S.L."/>
            <person name="Kruys A."/>
            <person name="Hutchinson M.I."/>
            <person name="Powell A.J."/>
            <person name="Barry K."/>
            <person name="Miller A.N."/>
            <person name="Grigoriev I.V."/>
            <person name="Debuchy R."/>
            <person name="Gladieux P."/>
            <person name="Hiltunen Thoren M."/>
            <person name="Johannesson H."/>
        </authorList>
    </citation>
    <scope>NUCLEOTIDE SEQUENCE</scope>
    <source>
        <strain evidence="2">CBS 232.78</strain>
    </source>
</reference>
<proteinExistence type="predicted"/>
<feature type="domain" description="Aminoglycoside phosphotransferase" evidence="1">
    <location>
        <begin position="26"/>
        <end position="224"/>
    </location>
</feature>
<dbReference type="AlphaFoldDB" id="A0AAE0KKK6"/>
<gene>
    <name evidence="2" type="ORF">B0H63DRAFT_231853</name>
</gene>
<dbReference type="SUPFAM" id="SSF56112">
    <property type="entry name" value="Protein kinase-like (PK-like)"/>
    <property type="match status" value="1"/>
</dbReference>
<evidence type="ECO:0000259" key="1">
    <source>
        <dbReference type="Pfam" id="PF01636"/>
    </source>
</evidence>
<keyword evidence="3" id="KW-1185">Reference proteome</keyword>